<protein>
    <submittedName>
        <fullName evidence="2">Uncharacterized protein</fullName>
    </submittedName>
</protein>
<accession>A0AAX6M749</accession>
<name>A0AAX6M749_9PEZI</name>
<comment type="caution">
    <text evidence="2">The sequence shown here is derived from an EMBL/GenBank/DDBJ whole genome shotgun (WGS) entry which is preliminary data.</text>
</comment>
<gene>
    <name evidence="2" type="ORF">Daesc_010010</name>
</gene>
<keyword evidence="3" id="KW-1185">Reference proteome</keyword>
<feature type="compositionally biased region" description="Low complexity" evidence="1">
    <location>
        <begin position="174"/>
        <end position="209"/>
    </location>
</feature>
<feature type="region of interest" description="Disordered" evidence="1">
    <location>
        <begin position="295"/>
        <end position="320"/>
    </location>
</feature>
<dbReference type="EMBL" id="JBANMG010000010">
    <property type="protein sequence ID" value="KAK6948246.1"/>
    <property type="molecule type" value="Genomic_DNA"/>
</dbReference>
<dbReference type="Proteomes" id="UP001369815">
    <property type="component" value="Unassembled WGS sequence"/>
</dbReference>
<evidence type="ECO:0000313" key="3">
    <source>
        <dbReference type="Proteomes" id="UP001369815"/>
    </source>
</evidence>
<feature type="region of interest" description="Disordered" evidence="1">
    <location>
        <begin position="172"/>
        <end position="229"/>
    </location>
</feature>
<organism evidence="2 3">
    <name type="scientific">Daldinia eschscholtzii</name>
    <dbReference type="NCBI Taxonomy" id="292717"/>
    <lineage>
        <taxon>Eukaryota</taxon>
        <taxon>Fungi</taxon>
        <taxon>Dikarya</taxon>
        <taxon>Ascomycota</taxon>
        <taxon>Pezizomycotina</taxon>
        <taxon>Sordariomycetes</taxon>
        <taxon>Xylariomycetidae</taxon>
        <taxon>Xylariales</taxon>
        <taxon>Hypoxylaceae</taxon>
        <taxon>Daldinia</taxon>
    </lineage>
</organism>
<feature type="region of interest" description="Disordered" evidence="1">
    <location>
        <begin position="25"/>
        <end position="47"/>
    </location>
</feature>
<feature type="region of interest" description="Disordered" evidence="1">
    <location>
        <begin position="362"/>
        <end position="432"/>
    </location>
</feature>
<evidence type="ECO:0000256" key="1">
    <source>
        <dbReference type="SAM" id="MobiDB-lite"/>
    </source>
</evidence>
<dbReference type="AlphaFoldDB" id="A0AAX6M749"/>
<reference evidence="2 3" key="1">
    <citation type="journal article" date="2024" name="Front Chem Biol">
        <title>Unveiling the potential of Daldinia eschscholtzii MFLUCC 19-0629 through bioactivity and bioinformatics studies for enhanced sustainable agriculture production.</title>
        <authorList>
            <person name="Brooks S."/>
            <person name="Weaver J.A."/>
            <person name="Klomchit A."/>
            <person name="Alharthi S.A."/>
            <person name="Onlamun T."/>
            <person name="Nurani R."/>
            <person name="Vong T.K."/>
            <person name="Alberti F."/>
            <person name="Greco C."/>
        </authorList>
    </citation>
    <scope>NUCLEOTIDE SEQUENCE [LARGE SCALE GENOMIC DNA]</scope>
    <source>
        <strain evidence="2">MFLUCC 19-0629</strain>
    </source>
</reference>
<evidence type="ECO:0000313" key="2">
    <source>
        <dbReference type="EMBL" id="KAK6948246.1"/>
    </source>
</evidence>
<sequence length="484" mass="53249">MSGLIPLLLPASAACKSTVSSLTETSRRASLTPSSTPSPPSSLIHRRQQSLPAIKTARRGSLIQSTLPIVPLTTADWKDAIDEIKRKYLNHKYRACSARCCEILDNLKDTSDVEPLYLIYLHFYAASSFELCARPLSCSSTYRTRLLRDAQTHYSKAEVLIQNTEESIARKTRSASSCSTTSSLHSPGFSPSVRSSVSSTTFSSPRTSVCSTGDEAVIKPNSKPGVKAKKKVSFSGLTDLIEFQPEPYIRPDSPTLGWEDDIFPHNSDSSLPLFSSGKVKSAPLSKLESKELESLPELELEVSERPAPRDPQPTEELSIADDKFNLDAFLQTRSMNRMCAQLSALRSQVSWHRDGVEALLAEPNDAPEPPAFSRDTSPAPSPLGGMRLTRANTLPIEMGSGSGSSQASPPWTAPDNRDRFTDSPTPEDNPRAIIRPASAASTIRCTDEALRQRIERLRANGWQRKRFDSRRYEALREQVLGELA</sequence>
<proteinExistence type="predicted"/>